<gene>
    <name evidence="1" type="ORF">DNU06_13790</name>
</gene>
<sequence>MKQLILLLVLSHLTLGIGQKTEVFTFEDGNVVELTNHFDDPYRLPDWHVAVDYNMLIVNDISSGLTIKPKYIISDEIFVDGIFYFSIFQDYNKFKLEDAFLDGANSTINMSSEIHYTLVSSHKFKEKKIQVDSDYDSSLKTSYLVKTPLSLRKALLLDGGINYSQFTVLNNFYTNLNDNYYVLGQSALSLTAGLSYYKTRHYKLTMNERTRNILTESSLSLKVLFGTPTGANIAKETEVTDTEGHTTSTVVFDPATVGVDAAFNNFGFRLSFDRLRAFGKHPNIFFNWGVGIGIEPSYQNGNMGYSTIVDNNATFLELKFGLGFGKVQ</sequence>
<evidence type="ECO:0000313" key="2">
    <source>
        <dbReference type="Proteomes" id="UP000249248"/>
    </source>
</evidence>
<accession>A0A2W1MYS3</accession>
<protein>
    <submittedName>
        <fullName evidence="1">Uncharacterized protein</fullName>
    </submittedName>
</protein>
<comment type="caution">
    <text evidence="1">The sequence shown here is derived from an EMBL/GenBank/DDBJ whole genome shotgun (WGS) entry which is preliminary data.</text>
</comment>
<dbReference type="Proteomes" id="UP000249248">
    <property type="component" value="Unassembled WGS sequence"/>
</dbReference>
<name>A0A2W1MYS3_9FLAO</name>
<evidence type="ECO:0000313" key="1">
    <source>
        <dbReference type="EMBL" id="PZE16380.1"/>
    </source>
</evidence>
<dbReference type="RefSeq" id="WP_111064078.1">
    <property type="nucleotide sequence ID" value="NZ_JBHUCU010000006.1"/>
</dbReference>
<reference evidence="1 2" key="1">
    <citation type="submission" date="2018-06" db="EMBL/GenBank/DDBJ databases">
        <title>The draft genome sequence of Crocinitomix sp. SM1701.</title>
        <authorList>
            <person name="Zhang X."/>
        </authorList>
    </citation>
    <scope>NUCLEOTIDE SEQUENCE [LARGE SCALE GENOMIC DNA]</scope>
    <source>
        <strain evidence="1 2">SM1701</strain>
    </source>
</reference>
<dbReference type="AlphaFoldDB" id="A0A2W1MYS3"/>
<dbReference type="EMBL" id="QKSB01000009">
    <property type="protein sequence ID" value="PZE16380.1"/>
    <property type="molecule type" value="Genomic_DNA"/>
</dbReference>
<proteinExistence type="predicted"/>
<keyword evidence="2" id="KW-1185">Reference proteome</keyword>
<organism evidence="1 2">
    <name type="scientific">Putridiphycobacter roseus</name>
    <dbReference type="NCBI Taxonomy" id="2219161"/>
    <lineage>
        <taxon>Bacteria</taxon>
        <taxon>Pseudomonadati</taxon>
        <taxon>Bacteroidota</taxon>
        <taxon>Flavobacteriia</taxon>
        <taxon>Flavobacteriales</taxon>
        <taxon>Crocinitomicaceae</taxon>
        <taxon>Putridiphycobacter</taxon>
    </lineage>
</organism>